<dbReference type="EMBL" id="CM046106">
    <property type="protein sequence ID" value="KAI8436261.1"/>
    <property type="molecule type" value="Genomic_DNA"/>
</dbReference>
<organism evidence="1 2">
    <name type="scientific">Choristoneura fumiferana</name>
    <name type="common">Spruce budworm moth</name>
    <name type="synonym">Archips fumiferana</name>
    <dbReference type="NCBI Taxonomy" id="7141"/>
    <lineage>
        <taxon>Eukaryota</taxon>
        <taxon>Metazoa</taxon>
        <taxon>Ecdysozoa</taxon>
        <taxon>Arthropoda</taxon>
        <taxon>Hexapoda</taxon>
        <taxon>Insecta</taxon>
        <taxon>Pterygota</taxon>
        <taxon>Neoptera</taxon>
        <taxon>Endopterygota</taxon>
        <taxon>Lepidoptera</taxon>
        <taxon>Glossata</taxon>
        <taxon>Ditrysia</taxon>
        <taxon>Tortricoidea</taxon>
        <taxon>Tortricidae</taxon>
        <taxon>Tortricinae</taxon>
        <taxon>Choristoneura</taxon>
    </lineage>
</organism>
<reference evidence="1 2" key="1">
    <citation type="journal article" date="2022" name="Genome Biol. Evol.">
        <title>The Spruce Budworm Genome: Reconstructing the Evolutionary History of Antifreeze Proteins.</title>
        <authorList>
            <person name="Beliveau C."/>
            <person name="Gagne P."/>
            <person name="Picq S."/>
            <person name="Vernygora O."/>
            <person name="Keeling C.I."/>
            <person name="Pinkney K."/>
            <person name="Doucet D."/>
            <person name="Wen F."/>
            <person name="Johnston J.S."/>
            <person name="Maaroufi H."/>
            <person name="Boyle B."/>
            <person name="Laroche J."/>
            <person name="Dewar K."/>
            <person name="Juretic N."/>
            <person name="Blackburn G."/>
            <person name="Nisole A."/>
            <person name="Brunet B."/>
            <person name="Brandao M."/>
            <person name="Lumley L."/>
            <person name="Duan J."/>
            <person name="Quan G."/>
            <person name="Lucarotti C.J."/>
            <person name="Roe A.D."/>
            <person name="Sperling F.A.H."/>
            <person name="Levesque R.C."/>
            <person name="Cusson M."/>
        </authorList>
    </citation>
    <scope>NUCLEOTIDE SEQUENCE [LARGE SCALE GENOMIC DNA]</scope>
    <source>
        <strain evidence="1">Glfc:IPQL:Cfum</strain>
    </source>
</reference>
<evidence type="ECO:0000313" key="2">
    <source>
        <dbReference type="Proteomes" id="UP001064048"/>
    </source>
</evidence>
<sequence>MACNPKNVETSTVNKFKLLFAKINEPTCVMDNYYTDSLINKIIETRKDNNYICYIADLLLEPIQNLEKYHVSVQVFLIRLLAFCVSKELYFTKIMCKKSNSLSKAYSELGSPTMVPSLRVAYLEVALSLVDHHTGLYWLLETGMWKEILSTNNDFKTVFVTRQKYKFISKLVWRINDLEDEDNLRLVLNYIMKPLETEFIITESITIDEEEDTCREFEPMLQMLNSILSDGSQVTKTTLFMNLLLNDYKVVSHLLVVSDRFRKESLTSVLNKVVFRLVLAKIFHQKPLADDTVYSVEDFLELRVIYFNTVQFLIMRRNAMAILDYCHSCNVIWNTVWHDRKPEMCKPDGKKVDLQNKMLFLCLVPPLAFIGRNKPMNSLEDKVQAYIMRLINASCEHTAKAAMGLRELTLELDTESIVLQSVKRLSSLNNSMNNEQANLIFQGLFYILKQFDPTEVCGDSTPESMFQEDQENLFVFTYVLEAVLLLVKNYDINWQESLEVICLYNVVYNILKKQNLSTKFVVTALNVIAVTVKKFLPPNLSLLMESKPGSAIHDLGRLVYMKMHDLHWEVRDSALELLHVCTEISYIKFPPFQKQIIENDLMVVAAAVALNDHEFYVTASALKCLGAACKITAIWDQLQNKYPDIQDLLLGLLRNNQEGIVRKEACNVLNEIYLNIKLSPAFKQKLYEQMVAAAISDFHWEVQLAALKFWKNVIRSRMCEQGMLDGVFPPVTFSKESRKIVTLNKAEIQRRLLRMLDNLASVGCLTVLTKLLHEDTEVEIMDANLSLSLLLLDILKRYEVPECIKPVDGEPRTMQEFLADPRKDESMDDDDVIIKTEESESDNVIDSIINVDDMNLLTHIYERHMKLQNNKPELQAKPLIKLLRYVPPYLFVNHLMSKDFKGVIEYKKQWRNGIRSVESLLDDVLGIYEIGEEVNNLDCY</sequence>
<keyword evidence="2" id="KW-1185">Reference proteome</keyword>
<evidence type="ECO:0000313" key="1">
    <source>
        <dbReference type="EMBL" id="KAI8436261.1"/>
    </source>
</evidence>
<dbReference type="Proteomes" id="UP001064048">
    <property type="component" value="Chromosome 6"/>
</dbReference>
<gene>
    <name evidence="1" type="ORF">MSG28_004308</name>
</gene>
<name>A0ACC0KJL5_CHOFU</name>
<accession>A0ACC0KJL5</accession>
<protein>
    <submittedName>
        <fullName evidence="1">Uncharacterized protein</fullName>
    </submittedName>
</protein>
<comment type="caution">
    <text evidence="1">The sequence shown here is derived from an EMBL/GenBank/DDBJ whole genome shotgun (WGS) entry which is preliminary data.</text>
</comment>
<proteinExistence type="predicted"/>